<dbReference type="Proteomes" id="UP000011713">
    <property type="component" value="Unassembled WGS sequence"/>
</dbReference>
<accession>M4BJ06</accession>
<dbReference type="EMBL" id="JH598306">
    <property type="status" value="NOT_ANNOTATED_CDS"/>
    <property type="molecule type" value="Genomic_DNA"/>
</dbReference>
<reference evidence="2" key="1">
    <citation type="journal article" date="2010" name="Science">
        <title>Signatures of adaptation to obligate biotrophy in the Hyaloperonospora arabidopsidis genome.</title>
        <authorList>
            <person name="Baxter L."/>
            <person name="Tripathy S."/>
            <person name="Ishaque N."/>
            <person name="Boot N."/>
            <person name="Cabral A."/>
            <person name="Kemen E."/>
            <person name="Thines M."/>
            <person name="Ah-Fong A."/>
            <person name="Anderson R."/>
            <person name="Badejoko W."/>
            <person name="Bittner-Eddy P."/>
            <person name="Boore J.L."/>
            <person name="Chibucos M.C."/>
            <person name="Coates M."/>
            <person name="Dehal P."/>
            <person name="Delehaunty K."/>
            <person name="Dong S."/>
            <person name="Downton P."/>
            <person name="Dumas B."/>
            <person name="Fabro G."/>
            <person name="Fronick C."/>
            <person name="Fuerstenberg S.I."/>
            <person name="Fulton L."/>
            <person name="Gaulin E."/>
            <person name="Govers F."/>
            <person name="Hughes L."/>
            <person name="Humphray S."/>
            <person name="Jiang R.H."/>
            <person name="Judelson H."/>
            <person name="Kamoun S."/>
            <person name="Kyung K."/>
            <person name="Meijer H."/>
            <person name="Minx P."/>
            <person name="Morris P."/>
            <person name="Nelson J."/>
            <person name="Phuntumart V."/>
            <person name="Qutob D."/>
            <person name="Rehmany A."/>
            <person name="Rougon-Cardoso A."/>
            <person name="Ryden P."/>
            <person name="Torto-Alalibo T."/>
            <person name="Studholme D."/>
            <person name="Wang Y."/>
            <person name="Win J."/>
            <person name="Wood J."/>
            <person name="Clifton S.W."/>
            <person name="Rogers J."/>
            <person name="Van den Ackerveken G."/>
            <person name="Jones J.D."/>
            <person name="McDowell J.M."/>
            <person name="Beynon J."/>
            <person name="Tyler B.M."/>
        </authorList>
    </citation>
    <scope>NUCLEOTIDE SEQUENCE [LARGE SCALE GENOMIC DNA]</scope>
    <source>
        <strain evidence="2">Emoy2</strain>
    </source>
</reference>
<sequence>MIKGRYGQACQDGRRYLDVVCQEVINSCKWPGEAIVPLAVSQSSSWWSSLQDRLLRLLFMPLVSWRLISVVSVSACSIIQMSTCIQCWCYYYMCLLVVPSNSF</sequence>
<proteinExistence type="predicted"/>
<protein>
    <submittedName>
        <fullName evidence="1">Uncharacterized protein</fullName>
    </submittedName>
</protein>
<keyword evidence="2" id="KW-1185">Reference proteome</keyword>
<dbReference type="EnsemblProtists" id="HpaT806383">
    <property type="protein sequence ID" value="HpaP806383"/>
    <property type="gene ID" value="HpaG806383"/>
</dbReference>
<dbReference type="HOGENOM" id="CLU_2269009_0_0_1"/>
<organism evidence="1 2">
    <name type="scientific">Hyaloperonospora arabidopsidis (strain Emoy2)</name>
    <name type="common">Downy mildew agent</name>
    <name type="synonym">Peronospora arabidopsidis</name>
    <dbReference type="NCBI Taxonomy" id="559515"/>
    <lineage>
        <taxon>Eukaryota</taxon>
        <taxon>Sar</taxon>
        <taxon>Stramenopiles</taxon>
        <taxon>Oomycota</taxon>
        <taxon>Peronosporomycetes</taxon>
        <taxon>Peronosporales</taxon>
        <taxon>Peronosporaceae</taxon>
        <taxon>Hyaloperonospora</taxon>
    </lineage>
</organism>
<evidence type="ECO:0000313" key="2">
    <source>
        <dbReference type="Proteomes" id="UP000011713"/>
    </source>
</evidence>
<evidence type="ECO:0000313" key="1">
    <source>
        <dbReference type="EnsemblProtists" id="HpaP806383"/>
    </source>
</evidence>
<dbReference type="VEuPathDB" id="FungiDB:HpaG806383"/>
<name>M4BJ06_HYAAE</name>
<dbReference type="InParanoid" id="M4BJ06"/>
<dbReference type="AlphaFoldDB" id="M4BJ06"/>
<reference evidence="1" key="2">
    <citation type="submission" date="2015-06" db="UniProtKB">
        <authorList>
            <consortium name="EnsemblProtists"/>
        </authorList>
    </citation>
    <scope>IDENTIFICATION</scope>
    <source>
        <strain evidence="1">Emoy2</strain>
    </source>
</reference>